<dbReference type="SMART" id="SM00829">
    <property type="entry name" value="PKS_ER"/>
    <property type="match status" value="1"/>
</dbReference>
<dbReference type="GO" id="GO:0016491">
    <property type="term" value="F:oxidoreductase activity"/>
    <property type="evidence" value="ECO:0007669"/>
    <property type="project" value="UniProtKB-KW"/>
</dbReference>
<dbReference type="EMBL" id="CP023563">
    <property type="protein sequence ID" value="ATG52098.1"/>
    <property type="molecule type" value="Genomic_DNA"/>
</dbReference>
<dbReference type="RefSeq" id="WP_096803215.1">
    <property type="nucleotide sequence ID" value="NZ_CP023563.1"/>
</dbReference>
<dbReference type="KEGG" id="brz:CFK38_11620"/>
<dbReference type="Gene3D" id="3.90.180.10">
    <property type="entry name" value="Medium-chain alcohol dehydrogenases, catalytic domain"/>
    <property type="match status" value="1"/>
</dbReference>
<dbReference type="InterPro" id="IPR036291">
    <property type="entry name" value="NAD(P)-bd_dom_sf"/>
</dbReference>
<feature type="region of interest" description="Disordered" evidence="6">
    <location>
        <begin position="1"/>
        <end position="20"/>
    </location>
</feature>
<dbReference type="GO" id="GO:0008270">
    <property type="term" value="F:zinc ion binding"/>
    <property type="evidence" value="ECO:0007669"/>
    <property type="project" value="InterPro"/>
</dbReference>
<evidence type="ECO:0000256" key="5">
    <source>
        <dbReference type="RuleBase" id="RU361277"/>
    </source>
</evidence>
<organism evidence="8 9">
    <name type="scientific">Brachybacterium vulturis</name>
    <dbReference type="NCBI Taxonomy" id="2017484"/>
    <lineage>
        <taxon>Bacteria</taxon>
        <taxon>Bacillati</taxon>
        <taxon>Actinomycetota</taxon>
        <taxon>Actinomycetes</taxon>
        <taxon>Micrococcales</taxon>
        <taxon>Dermabacteraceae</taxon>
        <taxon>Brachybacterium</taxon>
    </lineage>
</organism>
<evidence type="ECO:0000256" key="6">
    <source>
        <dbReference type="SAM" id="MobiDB-lite"/>
    </source>
</evidence>
<dbReference type="OrthoDB" id="9797931at2"/>
<feature type="domain" description="Enoyl reductase (ER)" evidence="7">
    <location>
        <begin position="31"/>
        <end position="358"/>
    </location>
</feature>
<dbReference type="InterPro" id="IPR050129">
    <property type="entry name" value="Zn_alcohol_dh"/>
</dbReference>
<keyword evidence="3 5" id="KW-0862">Zinc</keyword>
<dbReference type="InterPro" id="IPR013149">
    <property type="entry name" value="ADH-like_C"/>
</dbReference>
<dbReference type="InterPro" id="IPR020843">
    <property type="entry name" value="ER"/>
</dbReference>
<keyword evidence="4" id="KW-0560">Oxidoreductase</keyword>
<dbReference type="CDD" id="cd08239">
    <property type="entry name" value="THR_DH_like"/>
    <property type="match status" value="1"/>
</dbReference>
<dbReference type="InterPro" id="IPR013154">
    <property type="entry name" value="ADH-like_N"/>
</dbReference>
<protein>
    <submittedName>
        <fullName evidence="8">Alcohol dehydrogenase</fullName>
    </submittedName>
</protein>
<name>A0A291GPH4_9MICO</name>
<dbReference type="SUPFAM" id="SSF50129">
    <property type="entry name" value="GroES-like"/>
    <property type="match status" value="1"/>
</dbReference>
<comment type="cofactor">
    <cofactor evidence="1 5">
        <name>Zn(2+)</name>
        <dbReference type="ChEBI" id="CHEBI:29105"/>
    </cofactor>
</comment>
<dbReference type="Pfam" id="PF08240">
    <property type="entry name" value="ADH_N"/>
    <property type="match status" value="1"/>
</dbReference>
<dbReference type="SUPFAM" id="SSF51735">
    <property type="entry name" value="NAD(P)-binding Rossmann-fold domains"/>
    <property type="match status" value="1"/>
</dbReference>
<accession>A0A291GPH4</accession>
<evidence type="ECO:0000259" key="7">
    <source>
        <dbReference type="SMART" id="SM00829"/>
    </source>
</evidence>
<evidence type="ECO:0000313" key="9">
    <source>
        <dbReference type="Proteomes" id="UP000218165"/>
    </source>
</evidence>
<evidence type="ECO:0000256" key="2">
    <source>
        <dbReference type="ARBA" id="ARBA00022723"/>
    </source>
</evidence>
<keyword evidence="9" id="KW-1185">Reference proteome</keyword>
<dbReference type="InterPro" id="IPR011032">
    <property type="entry name" value="GroES-like_sf"/>
</dbReference>
<dbReference type="Pfam" id="PF00107">
    <property type="entry name" value="ADH_zinc_N"/>
    <property type="match status" value="1"/>
</dbReference>
<keyword evidence="2 5" id="KW-0479">Metal-binding</keyword>
<dbReference type="PANTHER" id="PTHR43401:SF5">
    <property type="entry name" value="ALCOHOL DEHYDROGENASE-RELATED"/>
    <property type="match status" value="1"/>
</dbReference>
<evidence type="ECO:0000256" key="3">
    <source>
        <dbReference type="ARBA" id="ARBA00022833"/>
    </source>
</evidence>
<comment type="similarity">
    <text evidence="5">Belongs to the zinc-containing alcohol dehydrogenase family.</text>
</comment>
<dbReference type="Gene3D" id="3.40.50.720">
    <property type="entry name" value="NAD(P)-binding Rossmann-like Domain"/>
    <property type="match status" value="1"/>
</dbReference>
<evidence type="ECO:0000256" key="4">
    <source>
        <dbReference type="ARBA" id="ARBA00023002"/>
    </source>
</evidence>
<dbReference type="Proteomes" id="UP000218165">
    <property type="component" value="Chromosome"/>
</dbReference>
<evidence type="ECO:0000313" key="8">
    <source>
        <dbReference type="EMBL" id="ATG52098.1"/>
    </source>
</evidence>
<dbReference type="AlphaFoldDB" id="A0A291GPH4"/>
<proteinExistence type="inferred from homology"/>
<dbReference type="InterPro" id="IPR002328">
    <property type="entry name" value="ADH_Zn_CS"/>
</dbReference>
<reference evidence="9" key="1">
    <citation type="submission" date="2017-09" db="EMBL/GenBank/DDBJ databases">
        <title>Brachybacterium sp. VM2412.</title>
        <authorList>
            <person name="Tak E.J."/>
            <person name="Bae J.-W."/>
        </authorList>
    </citation>
    <scope>NUCLEOTIDE SEQUENCE [LARGE SCALE GENOMIC DNA]</scope>
    <source>
        <strain evidence="9">VM2412</strain>
    </source>
</reference>
<dbReference type="PROSITE" id="PS00059">
    <property type="entry name" value="ADH_ZINC"/>
    <property type="match status" value="1"/>
</dbReference>
<gene>
    <name evidence="8" type="ORF">CFK38_11620</name>
</gene>
<evidence type="ECO:0000256" key="1">
    <source>
        <dbReference type="ARBA" id="ARBA00001947"/>
    </source>
</evidence>
<sequence length="364" mass="38123">MTGTATPTAGPQDTSASTGETTMQAAYLPGGSRTELHSVPIPEPGRGQVLLEVRASTICGSDLRAIYREHLGSGPEAYQGVIGGHEPCGRVVAVGEDVQATAVGDRRVVYHISGCGLCEECRRGYPIGCLSPRRAAYGWQRDGGHAEYLLAEEKDLLSLPDSLTYLDGACVACGFGTAYEALRRADVTGADTVLVVGLGPVGLATGMLARALGSTTVVGTDPSPDRRAQALELDAVDHAVEAADLPGLLGDGAHVALDCSGSGAGQSTALRSTRRWGRTVLVGEGGTLTTDVSAELIHRQITLHGSWVSSIHHMRELLENLDRWGLHPEKIVTHAFPLAQVDEAYRTADSGVGGKVAVVRSDDR</sequence>
<dbReference type="PANTHER" id="PTHR43401">
    <property type="entry name" value="L-THREONINE 3-DEHYDROGENASE"/>
    <property type="match status" value="1"/>
</dbReference>